<feature type="transmembrane region" description="Helical" evidence="7">
    <location>
        <begin position="445"/>
        <end position="466"/>
    </location>
</feature>
<feature type="transmembrane region" description="Helical" evidence="7">
    <location>
        <begin position="213"/>
        <end position="236"/>
    </location>
</feature>
<dbReference type="InterPro" id="IPR044644">
    <property type="entry name" value="DinF-like"/>
</dbReference>
<dbReference type="AlphaFoldDB" id="A0A846WPJ0"/>
<dbReference type="RefSeq" id="WP_006371368.1">
    <property type="nucleotide sequence ID" value="NZ_CP116236.1"/>
</dbReference>
<evidence type="ECO:0000256" key="7">
    <source>
        <dbReference type="SAM" id="Phobius"/>
    </source>
</evidence>
<sequence length="490" mass="50568">MTERNAPEPANPEGSEPDAGGLDAGVRRVGILTVSALAVLIAPPLYLLLDLAVVGRLGGDELAALAVATLVLSIISTQLTFLSYGTTARSARRYGAGDRPGAIAEGVQASWIALAVGLVIIAVAWPVAPYVMSALVGDASASSAVVATDATQWVRVAVFGVPLILLSMAGNGWMRGVQETRRPIIYVVVGLAISAVLVVGLVHGLWFFPRLGIVGSAVANVIGQSITGLLFAARVVREQLVSVRSSAAEESGSVFAAFAPNRPMIAAQLVMARDLIVRSLSFQICFISAAAVAARFGVAQVAAHQLVLQLWEFMSLFLDSVAIAAQALVGAALGAGSVTIARSVARRVTLVSVIAAAVMAAVFAAGATTLPKVFTSDSAVLDAIGVPWWFFVAMLPIAGVVFALDGVLLGSGDAAFLRTATLVAALVGFLPLIWMSLIFEWGLAGVWSGLVVFMIARLIAVCLRIASGRWHRVGATTPAGSRVDQVPAGG</sequence>
<evidence type="ECO:0000256" key="4">
    <source>
        <dbReference type="ARBA" id="ARBA00022989"/>
    </source>
</evidence>
<accession>A0A846WPJ0</accession>
<comment type="similarity">
    <text evidence="2">Belongs to the multi antimicrobial extrusion (MATE) (TC 2.A.66.1) family.</text>
</comment>
<organism evidence="8 9">
    <name type="scientific">Gordonia polyisoprenivorans</name>
    <dbReference type="NCBI Taxonomy" id="84595"/>
    <lineage>
        <taxon>Bacteria</taxon>
        <taxon>Bacillati</taxon>
        <taxon>Actinomycetota</taxon>
        <taxon>Actinomycetes</taxon>
        <taxon>Mycobacteriales</taxon>
        <taxon>Gordoniaceae</taxon>
        <taxon>Gordonia</taxon>
    </lineage>
</organism>
<dbReference type="GO" id="GO:0015297">
    <property type="term" value="F:antiporter activity"/>
    <property type="evidence" value="ECO:0007669"/>
    <property type="project" value="InterPro"/>
</dbReference>
<feature type="transmembrane region" description="Helical" evidence="7">
    <location>
        <begin position="61"/>
        <end position="84"/>
    </location>
</feature>
<dbReference type="PANTHER" id="PTHR42893">
    <property type="entry name" value="PROTEIN DETOXIFICATION 44, CHLOROPLASTIC-RELATED"/>
    <property type="match status" value="1"/>
</dbReference>
<evidence type="ECO:0000256" key="5">
    <source>
        <dbReference type="ARBA" id="ARBA00023136"/>
    </source>
</evidence>
<protein>
    <submittedName>
        <fullName evidence="8">MATE family efflux transporter</fullName>
    </submittedName>
</protein>
<feature type="transmembrane region" description="Helical" evidence="7">
    <location>
        <begin position="29"/>
        <end position="49"/>
    </location>
</feature>
<comment type="subcellular location">
    <subcellularLocation>
        <location evidence="1">Membrane</location>
        <topology evidence="1">Multi-pass membrane protein</topology>
    </subcellularLocation>
</comment>
<feature type="region of interest" description="Disordered" evidence="6">
    <location>
        <begin position="1"/>
        <end position="20"/>
    </location>
</feature>
<dbReference type="Proteomes" id="UP000563898">
    <property type="component" value="Unassembled WGS sequence"/>
</dbReference>
<feature type="transmembrane region" description="Helical" evidence="7">
    <location>
        <begin position="109"/>
        <end position="132"/>
    </location>
</feature>
<dbReference type="EMBL" id="JAAXPC010000007">
    <property type="protein sequence ID" value="NKY02700.1"/>
    <property type="molecule type" value="Genomic_DNA"/>
</dbReference>
<proteinExistence type="inferred from homology"/>
<dbReference type="PANTHER" id="PTHR42893:SF46">
    <property type="entry name" value="PROTEIN DETOXIFICATION 44, CHLOROPLASTIC"/>
    <property type="match status" value="1"/>
</dbReference>
<keyword evidence="5 7" id="KW-0472">Membrane</keyword>
<feature type="transmembrane region" description="Helical" evidence="7">
    <location>
        <begin position="348"/>
        <end position="368"/>
    </location>
</feature>
<feature type="transmembrane region" description="Helical" evidence="7">
    <location>
        <begin position="323"/>
        <end position="341"/>
    </location>
</feature>
<dbReference type="GO" id="GO:0005886">
    <property type="term" value="C:plasma membrane"/>
    <property type="evidence" value="ECO:0007669"/>
    <property type="project" value="TreeGrafter"/>
</dbReference>
<dbReference type="CDD" id="cd13136">
    <property type="entry name" value="MATE_DinF_like"/>
    <property type="match status" value="1"/>
</dbReference>
<evidence type="ECO:0000256" key="2">
    <source>
        <dbReference type="ARBA" id="ARBA00010199"/>
    </source>
</evidence>
<name>A0A846WPJ0_9ACTN</name>
<evidence type="ECO:0000256" key="1">
    <source>
        <dbReference type="ARBA" id="ARBA00004141"/>
    </source>
</evidence>
<gene>
    <name evidence="8" type="ORF">HGA05_14065</name>
</gene>
<keyword evidence="4 7" id="KW-1133">Transmembrane helix</keyword>
<feature type="transmembrane region" description="Helical" evidence="7">
    <location>
        <begin position="420"/>
        <end position="439"/>
    </location>
</feature>
<feature type="transmembrane region" description="Helical" evidence="7">
    <location>
        <begin position="152"/>
        <end position="173"/>
    </location>
</feature>
<dbReference type="GO" id="GO:0042910">
    <property type="term" value="F:xenobiotic transmembrane transporter activity"/>
    <property type="evidence" value="ECO:0007669"/>
    <property type="project" value="InterPro"/>
</dbReference>
<evidence type="ECO:0000313" key="8">
    <source>
        <dbReference type="EMBL" id="NKY02700.1"/>
    </source>
</evidence>
<comment type="caution">
    <text evidence="8">The sequence shown here is derived from an EMBL/GenBank/DDBJ whole genome shotgun (WGS) entry which is preliminary data.</text>
</comment>
<reference evidence="8 9" key="1">
    <citation type="submission" date="2020-04" db="EMBL/GenBank/DDBJ databases">
        <title>MicrobeNet Type strains.</title>
        <authorList>
            <person name="Nicholson A.C."/>
        </authorList>
    </citation>
    <scope>NUCLEOTIDE SEQUENCE [LARGE SCALE GENOMIC DNA]</scope>
    <source>
        <strain evidence="8 9">ATCC BAA-14</strain>
    </source>
</reference>
<evidence type="ECO:0000313" key="9">
    <source>
        <dbReference type="Proteomes" id="UP000563898"/>
    </source>
</evidence>
<feature type="transmembrane region" description="Helical" evidence="7">
    <location>
        <begin position="280"/>
        <end position="303"/>
    </location>
</feature>
<keyword evidence="3 7" id="KW-0812">Transmembrane</keyword>
<dbReference type="Pfam" id="PF01554">
    <property type="entry name" value="MatE"/>
    <property type="match status" value="2"/>
</dbReference>
<dbReference type="InterPro" id="IPR002528">
    <property type="entry name" value="MATE_fam"/>
</dbReference>
<evidence type="ECO:0000256" key="3">
    <source>
        <dbReference type="ARBA" id="ARBA00022692"/>
    </source>
</evidence>
<feature type="transmembrane region" description="Helical" evidence="7">
    <location>
        <begin position="388"/>
        <end position="408"/>
    </location>
</feature>
<feature type="transmembrane region" description="Helical" evidence="7">
    <location>
        <begin position="185"/>
        <end position="207"/>
    </location>
</feature>
<evidence type="ECO:0000256" key="6">
    <source>
        <dbReference type="SAM" id="MobiDB-lite"/>
    </source>
</evidence>
<dbReference type="NCBIfam" id="TIGR00797">
    <property type="entry name" value="matE"/>
    <property type="match status" value="1"/>
</dbReference>